<feature type="region of interest" description="Disordered" evidence="1">
    <location>
        <begin position="25"/>
        <end position="56"/>
    </location>
</feature>
<organism evidence="2 3">
    <name type="scientific">Paraburkholderia bengalensis</name>
    <dbReference type="NCBI Taxonomy" id="2747562"/>
    <lineage>
        <taxon>Bacteria</taxon>
        <taxon>Pseudomonadati</taxon>
        <taxon>Pseudomonadota</taxon>
        <taxon>Betaproteobacteria</taxon>
        <taxon>Burkholderiales</taxon>
        <taxon>Burkholderiaceae</taxon>
        <taxon>Paraburkholderia</taxon>
    </lineage>
</organism>
<reference evidence="2 3" key="1">
    <citation type="journal article" date="2022" name="Arch. Microbiol.">
        <title>Paraburkholderia bengalensis sp. nov. isolated from roots of Oryza sativa, IR64.</title>
        <authorList>
            <person name="Nag P."/>
            <person name="Mondal N."/>
            <person name="Sarkar J."/>
            <person name="Das S."/>
        </authorList>
    </citation>
    <scope>NUCLEOTIDE SEQUENCE [LARGE SCALE GENOMIC DNA]</scope>
    <source>
        <strain evidence="2 3">IR64_4_BI</strain>
    </source>
</reference>
<dbReference type="Gene3D" id="3.10.450.50">
    <property type="match status" value="1"/>
</dbReference>
<dbReference type="InterPro" id="IPR032710">
    <property type="entry name" value="NTF2-like_dom_sf"/>
</dbReference>
<protein>
    <submittedName>
        <fullName evidence="2">Uncharacterized protein</fullName>
    </submittedName>
</protein>
<sequence length="56" mass="6266">MPRYCRGIDRIDWDLVRTCYHPDAFDEHGSSGGGRLDGCSPRMDEPERRVTGASPA</sequence>
<name>A0ABU8J2Z7_9BURK</name>
<evidence type="ECO:0000313" key="2">
    <source>
        <dbReference type="EMBL" id="MEI6002085.1"/>
    </source>
</evidence>
<accession>A0ABU8J2Z7</accession>
<dbReference type="SUPFAM" id="SSF54427">
    <property type="entry name" value="NTF2-like"/>
    <property type="match status" value="1"/>
</dbReference>
<dbReference type="EMBL" id="JACFYJ010000095">
    <property type="protein sequence ID" value="MEI6002085.1"/>
    <property type="molecule type" value="Genomic_DNA"/>
</dbReference>
<evidence type="ECO:0000256" key="1">
    <source>
        <dbReference type="SAM" id="MobiDB-lite"/>
    </source>
</evidence>
<dbReference type="Proteomes" id="UP001386437">
    <property type="component" value="Unassembled WGS sequence"/>
</dbReference>
<gene>
    <name evidence="2" type="ORF">H3V53_34635</name>
</gene>
<proteinExistence type="predicted"/>
<comment type="caution">
    <text evidence="2">The sequence shown here is derived from an EMBL/GenBank/DDBJ whole genome shotgun (WGS) entry which is preliminary data.</text>
</comment>
<keyword evidence="3" id="KW-1185">Reference proteome</keyword>
<evidence type="ECO:0000313" key="3">
    <source>
        <dbReference type="Proteomes" id="UP001386437"/>
    </source>
</evidence>